<feature type="domain" description="B12-binding N-terminal" evidence="5">
    <location>
        <begin position="1"/>
        <end position="88"/>
    </location>
</feature>
<dbReference type="InterPro" id="IPR003759">
    <property type="entry name" value="Cbl-bd_cap"/>
</dbReference>
<sequence length="212" mass="21890">MTTTEEIASAVMRGKRKEVGPLVQRALDEGVAAQAILDEGLIAPMGVIGDRFSAGEAFVPEMLVAARAMSAGTEVLKPHLAEAGAEPLGKAVIGTVKGDMHDIGKNLVRMMIEGKGFEVTDLGVDVAPEAFVSFLQEHDDVDIVCCSALLTTTMPEIGATIRAIEEAGLRDKVKVMIGGAPVTQAYADEVGADAYTPDAGAAAVKAAELVGA</sequence>
<dbReference type="GO" id="GO:0046653">
    <property type="term" value="P:tetrahydrofolate metabolic process"/>
    <property type="evidence" value="ECO:0007669"/>
    <property type="project" value="TreeGrafter"/>
</dbReference>
<dbReference type="InterPro" id="IPR036594">
    <property type="entry name" value="Meth_synthase_dom"/>
</dbReference>
<dbReference type="GO" id="GO:0008705">
    <property type="term" value="F:methionine synthase activity"/>
    <property type="evidence" value="ECO:0007669"/>
    <property type="project" value="TreeGrafter"/>
</dbReference>
<proteinExistence type="inferred from homology"/>
<dbReference type="PANTHER" id="PTHR45833:SF1">
    <property type="entry name" value="METHIONINE SYNTHASE"/>
    <property type="match status" value="1"/>
</dbReference>
<keyword evidence="3" id="KW-0170">Cobalt</keyword>
<dbReference type="GO" id="GO:0050667">
    <property type="term" value="P:homocysteine metabolic process"/>
    <property type="evidence" value="ECO:0007669"/>
    <property type="project" value="TreeGrafter"/>
</dbReference>
<dbReference type="Pfam" id="PF02607">
    <property type="entry name" value="B12-binding_2"/>
    <property type="match status" value="1"/>
</dbReference>
<dbReference type="Gene3D" id="3.40.50.280">
    <property type="entry name" value="Cobalamin-binding domain"/>
    <property type="match status" value="1"/>
</dbReference>
<comment type="caution">
    <text evidence="6">The sequence shown here is derived from an EMBL/GenBank/DDBJ whole genome shotgun (WGS) entry which is preliminary data.</text>
</comment>
<dbReference type="InterPro" id="IPR050554">
    <property type="entry name" value="Met_Synthase/Corrinoid"/>
</dbReference>
<dbReference type="FunFam" id="3.40.50.280:FF:000003">
    <property type="entry name" value="Dimethylamine methyltransferase corrinoid protein"/>
    <property type="match status" value="1"/>
</dbReference>
<dbReference type="InterPro" id="IPR036724">
    <property type="entry name" value="Cobalamin-bd_sf"/>
</dbReference>
<evidence type="ECO:0000313" key="6">
    <source>
        <dbReference type="EMBL" id="RDB65173.1"/>
    </source>
</evidence>
<accession>A0A369M079</accession>
<evidence type="ECO:0000256" key="1">
    <source>
        <dbReference type="ARBA" id="ARBA00010854"/>
    </source>
</evidence>
<feature type="domain" description="B12-binding" evidence="4">
    <location>
        <begin position="88"/>
        <end position="212"/>
    </location>
</feature>
<dbReference type="GO" id="GO:0031419">
    <property type="term" value="F:cobalamin binding"/>
    <property type="evidence" value="ECO:0007669"/>
    <property type="project" value="InterPro"/>
</dbReference>
<dbReference type="PROSITE" id="PS51337">
    <property type="entry name" value="B12_BINDING_NTER"/>
    <property type="match status" value="1"/>
</dbReference>
<gene>
    <name evidence="6" type="ORF">C1877_07435</name>
</gene>
<keyword evidence="7" id="KW-1185">Reference proteome</keyword>
<comment type="similarity">
    <text evidence="1">Belongs to the methylamine corrinoid protein family.</text>
</comment>
<dbReference type="Gene3D" id="1.10.1240.10">
    <property type="entry name" value="Methionine synthase domain"/>
    <property type="match status" value="1"/>
</dbReference>
<organism evidence="6 7">
    <name type="scientific">Gordonibacter pamelaeae</name>
    <dbReference type="NCBI Taxonomy" id="471189"/>
    <lineage>
        <taxon>Bacteria</taxon>
        <taxon>Bacillati</taxon>
        <taxon>Actinomycetota</taxon>
        <taxon>Coriobacteriia</taxon>
        <taxon>Eggerthellales</taxon>
        <taxon>Eggerthellaceae</taxon>
        <taxon>Gordonibacter</taxon>
    </lineage>
</organism>
<dbReference type="SUPFAM" id="SSF47644">
    <property type="entry name" value="Methionine synthase domain"/>
    <property type="match status" value="1"/>
</dbReference>
<dbReference type="PANTHER" id="PTHR45833">
    <property type="entry name" value="METHIONINE SYNTHASE"/>
    <property type="match status" value="1"/>
</dbReference>
<dbReference type="SUPFAM" id="SSF52242">
    <property type="entry name" value="Cobalamin (vitamin B12)-binding domain"/>
    <property type="match status" value="1"/>
</dbReference>
<dbReference type="CDD" id="cd02070">
    <property type="entry name" value="corrinoid_protein_B12-BD"/>
    <property type="match status" value="1"/>
</dbReference>
<dbReference type="Proteomes" id="UP000254000">
    <property type="component" value="Unassembled WGS sequence"/>
</dbReference>
<dbReference type="EMBL" id="PPTS01000004">
    <property type="protein sequence ID" value="RDB65173.1"/>
    <property type="molecule type" value="Genomic_DNA"/>
</dbReference>
<evidence type="ECO:0000259" key="5">
    <source>
        <dbReference type="PROSITE" id="PS51337"/>
    </source>
</evidence>
<keyword evidence="2" id="KW-0479">Metal-binding</keyword>
<evidence type="ECO:0000256" key="2">
    <source>
        <dbReference type="ARBA" id="ARBA00022723"/>
    </source>
</evidence>
<dbReference type="RefSeq" id="WP_114568841.1">
    <property type="nucleotide sequence ID" value="NZ_CABMMS010000004.1"/>
</dbReference>
<evidence type="ECO:0000259" key="4">
    <source>
        <dbReference type="PROSITE" id="PS51332"/>
    </source>
</evidence>
<name>A0A369M079_9ACTN</name>
<protein>
    <submittedName>
        <fullName evidence="6">Cobalamin-binding protein</fullName>
    </submittedName>
</protein>
<evidence type="ECO:0000313" key="7">
    <source>
        <dbReference type="Proteomes" id="UP000254000"/>
    </source>
</evidence>
<dbReference type="OrthoDB" id="9803687at2"/>
<dbReference type="GeneID" id="78359527"/>
<dbReference type="Pfam" id="PF02310">
    <property type="entry name" value="B12-binding"/>
    <property type="match status" value="1"/>
</dbReference>
<dbReference type="InterPro" id="IPR006158">
    <property type="entry name" value="Cobalamin-bd"/>
</dbReference>
<dbReference type="AlphaFoldDB" id="A0A369M079"/>
<evidence type="ECO:0000256" key="3">
    <source>
        <dbReference type="ARBA" id="ARBA00023285"/>
    </source>
</evidence>
<dbReference type="GO" id="GO:0046872">
    <property type="term" value="F:metal ion binding"/>
    <property type="evidence" value="ECO:0007669"/>
    <property type="project" value="UniProtKB-KW"/>
</dbReference>
<dbReference type="SMART" id="SM01018">
    <property type="entry name" value="B12-binding_2"/>
    <property type="match status" value="1"/>
</dbReference>
<reference evidence="6 7" key="1">
    <citation type="journal article" date="2018" name="Elife">
        <title>Discovery and characterization of a prevalent human gut bacterial enzyme sufficient for the inactivation of a family of plant toxins.</title>
        <authorList>
            <person name="Koppel N."/>
            <person name="Bisanz J.E."/>
            <person name="Pandelia M.E."/>
            <person name="Turnbaugh P.J."/>
            <person name="Balskus E.P."/>
        </authorList>
    </citation>
    <scope>NUCLEOTIDE SEQUENCE [LARGE SCALE GENOMIC DNA]</scope>
    <source>
        <strain evidence="6 7">3C</strain>
    </source>
</reference>
<dbReference type="PROSITE" id="PS51332">
    <property type="entry name" value="B12_BINDING"/>
    <property type="match status" value="1"/>
</dbReference>
<dbReference type="GO" id="GO:0005829">
    <property type="term" value="C:cytosol"/>
    <property type="evidence" value="ECO:0007669"/>
    <property type="project" value="TreeGrafter"/>
</dbReference>